<evidence type="ECO:0000256" key="17">
    <source>
        <dbReference type="ARBA" id="ARBA00025540"/>
    </source>
</evidence>
<evidence type="ECO:0000256" key="6">
    <source>
        <dbReference type="ARBA" id="ARBA00022607"/>
    </source>
</evidence>
<keyword evidence="10 19" id="KW-1133">Transmembrane helix</keyword>
<comment type="function">
    <text evidence="17">This is the non-catalytic component of the active enzyme, which catalyzes the hydrolysis of ATP coupled with the exchange of Na(+) and K(+) ions across the plasma membrane. The beta subunit regulates, through assembly of alpha/beta heterodimers, the number of sodium pumps transported to the plasma membrane.</text>
</comment>
<keyword evidence="5" id="KW-0633">Potassium transport</keyword>
<keyword evidence="7 19" id="KW-0812">Transmembrane</keyword>
<evidence type="ECO:0000256" key="18">
    <source>
        <dbReference type="ARBA" id="ARBA00038795"/>
    </source>
</evidence>
<evidence type="ECO:0000256" key="9">
    <source>
        <dbReference type="ARBA" id="ARBA00022968"/>
    </source>
</evidence>
<keyword evidence="8" id="KW-0630">Potassium</keyword>
<comment type="similarity">
    <text evidence="2 19">Belongs to the X(+)/potassium ATPases subunit beta family.</text>
</comment>
<dbReference type="Pfam" id="PF00287">
    <property type="entry name" value="Na_K-ATPase"/>
    <property type="match status" value="1"/>
</dbReference>
<comment type="subcellular location">
    <subcellularLocation>
        <location evidence="1">Cell membrane</location>
        <topology evidence="1">Single-pass type II membrane protein</topology>
    </subcellularLocation>
    <subcellularLocation>
        <location evidence="19">Membrane</location>
    </subcellularLocation>
</comment>
<dbReference type="Gene3D" id="2.60.40.1660">
    <property type="entry name" value="Na, k-atpase alpha subunit"/>
    <property type="match status" value="1"/>
</dbReference>
<evidence type="ECO:0000313" key="21">
    <source>
        <dbReference type="Proteomes" id="UP000694701"/>
    </source>
</evidence>
<keyword evidence="11" id="KW-0915">Sodium</keyword>
<dbReference type="GO" id="GO:0030007">
    <property type="term" value="P:intracellular potassium ion homeostasis"/>
    <property type="evidence" value="ECO:0007669"/>
    <property type="project" value="TreeGrafter"/>
</dbReference>
<evidence type="ECO:0000313" key="20">
    <source>
        <dbReference type="Ensembl" id="ENSCCRP00020012674.1"/>
    </source>
</evidence>
<sequence length="301" mass="34847">MSANKDGGWKTFIWNSDKKEFLGRTGSSWFKIFIFYVVFYGCLAGIFIGTIQAMLMTLSNYKPTYQDRVAPPGLSHSPRPDKAEISFSMSDNTTYSAYVDHMKAFLKAYDKQRQSDETKFEDCGDTPQTYKDRGELEGSQGVRKACRFDREWLKDCSGLKDDTFGFKEGKPCLIIKLNRIVNFRPRVSFVIQDHPININLKKRQLRLAEFYCKKKNTREEDAKNVGPVNFFGLGPGFPLQYYPYYGKLLHPNYLQPLVAVKFNVSVDTEMRIECKVFGQNIAYNEKDRYQGRFDVKITVRS</sequence>
<dbReference type="AlphaFoldDB" id="A0A8C2CI21"/>
<proteinExistence type="inferred from homology"/>
<evidence type="ECO:0000256" key="3">
    <source>
        <dbReference type="ARBA" id="ARBA00022448"/>
    </source>
</evidence>
<dbReference type="GO" id="GO:0001671">
    <property type="term" value="F:ATPase activator activity"/>
    <property type="evidence" value="ECO:0007669"/>
    <property type="project" value="TreeGrafter"/>
</dbReference>
<name>A0A8C2CI21_CYPCA</name>
<evidence type="ECO:0000256" key="16">
    <source>
        <dbReference type="ARBA" id="ARBA00023201"/>
    </source>
</evidence>
<keyword evidence="9" id="KW-0735">Signal-anchor</keyword>
<dbReference type="PANTHER" id="PTHR11523">
    <property type="entry name" value="SODIUM/POTASSIUM-DEPENDENT ATPASE BETA SUBUNIT"/>
    <property type="match status" value="1"/>
</dbReference>
<dbReference type="InterPro" id="IPR038702">
    <property type="entry name" value="Na/K_ATPase_sub_beta_sf"/>
</dbReference>
<evidence type="ECO:0000256" key="8">
    <source>
        <dbReference type="ARBA" id="ARBA00022958"/>
    </source>
</evidence>
<evidence type="ECO:0000256" key="11">
    <source>
        <dbReference type="ARBA" id="ARBA00023053"/>
    </source>
</evidence>
<evidence type="ECO:0000256" key="2">
    <source>
        <dbReference type="ARBA" id="ARBA00005876"/>
    </source>
</evidence>
<dbReference type="Proteomes" id="UP000694701">
    <property type="component" value="Unplaced"/>
</dbReference>
<dbReference type="PROSITE" id="PS00390">
    <property type="entry name" value="ATPASE_NA_K_BETA_1"/>
    <property type="match status" value="1"/>
</dbReference>
<dbReference type="GO" id="GO:1990573">
    <property type="term" value="P:potassium ion import across plasma membrane"/>
    <property type="evidence" value="ECO:0007669"/>
    <property type="project" value="TreeGrafter"/>
</dbReference>
<dbReference type="FunFam" id="1.20.5.170:FF:000062">
    <property type="entry name" value="Sodium/potassium-transporting ATPase subunit beta"/>
    <property type="match status" value="1"/>
</dbReference>
<evidence type="ECO:0000256" key="1">
    <source>
        <dbReference type="ARBA" id="ARBA00004401"/>
    </source>
</evidence>
<keyword evidence="6" id="KW-0740">Sodium/potassium transport</keyword>
<organism evidence="20 21">
    <name type="scientific">Cyprinus carpio</name>
    <name type="common">Common carp</name>
    <dbReference type="NCBI Taxonomy" id="7962"/>
    <lineage>
        <taxon>Eukaryota</taxon>
        <taxon>Metazoa</taxon>
        <taxon>Chordata</taxon>
        <taxon>Craniata</taxon>
        <taxon>Vertebrata</taxon>
        <taxon>Euteleostomi</taxon>
        <taxon>Actinopterygii</taxon>
        <taxon>Neopterygii</taxon>
        <taxon>Teleostei</taxon>
        <taxon>Ostariophysi</taxon>
        <taxon>Cypriniformes</taxon>
        <taxon>Cyprinidae</taxon>
        <taxon>Cyprininae</taxon>
        <taxon>Cyprinus</taxon>
    </lineage>
</organism>
<keyword evidence="4" id="KW-1003">Cell membrane</keyword>
<keyword evidence="3 19" id="KW-0813">Transport</keyword>
<keyword evidence="12 19" id="KW-0406">Ion transport</keyword>
<evidence type="ECO:0000256" key="14">
    <source>
        <dbReference type="ARBA" id="ARBA00023157"/>
    </source>
</evidence>
<keyword evidence="14" id="KW-1015">Disulfide bond</keyword>
<dbReference type="GO" id="GO:0005890">
    <property type="term" value="C:sodium:potassium-exchanging ATPase complex"/>
    <property type="evidence" value="ECO:0007669"/>
    <property type="project" value="InterPro"/>
</dbReference>
<evidence type="ECO:0000256" key="13">
    <source>
        <dbReference type="ARBA" id="ARBA00023136"/>
    </source>
</evidence>
<evidence type="ECO:0000256" key="4">
    <source>
        <dbReference type="ARBA" id="ARBA00022475"/>
    </source>
</evidence>
<protein>
    <recommendedName>
        <fullName evidence="19">Sodium/potassium-transporting ATPase subunit beta</fullName>
    </recommendedName>
</protein>
<evidence type="ECO:0000256" key="10">
    <source>
        <dbReference type="ARBA" id="ARBA00022989"/>
    </source>
</evidence>
<reference evidence="20" key="1">
    <citation type="submission" date="2025-08" db="UniProtKB">
        <authorList>
            <consortium name="Ensembl"/>
        </authorList>
    </citation>
    <scope>IDENTIFICATION</scope>
</reference>
<comment type="subunit">
    <text evidence="18">The sodium/potassium-transporting ATPase is composed of a catalytic alpha subunit, an auxiliary non-catalytic beta subunit and an additional regulatory subunit.</text>
</comment>
<dbReference type="Ensembl" id="ENSCCRT00020013997.1">
    <property type="protein sequence ID" value="ENSCCRP00020012674.1"/>
    <property type="gene ID" value="ENSCCRG00020006300.1"/>
</dbReference>
<evidence type="ECO:0000256" key="15">
    <source>
        <dbReference type="ARBA" id="ARBA00023180"/>
    </source>
</evidence>
<dbReference type="GO" id="GO:0006883">
    <property type="term" value="P:intracellular sodium ion homeostasis"/>
    <property type="evidence" value="ECO:0007669"/>
    <property type="project" value="TreeGrafter"/>
</dbReference>
<evidence type="ECO:0000256" key="5">
    <source>
        <dbReference type="ARBA" id="ARBA00022538"/>
    </source>
</evidence>
<keyword evidence="15" id="KW-0325">Glycoprotein</keyword>
<dbReference type="PANTHER" id="PTHR11523:SF10">
    <property type="entry name" value="SODIUM_POTASSIUM-TRANSPORTING ATPASE SUBUNIT BETA-1"/>
    <property type="match status" value="1"/>
</dbReference>
<dbReference type="InterPro" id="IPR000402">
    <property type="entry name" value="Na/K_ATPase_sub_beta"/>
</dbReference>
<dbReference type="NCBIfam" id="TIGR01107">
    <property type="entry name" value="Na_K_ATPase_bet"/>
    <property type="match status" value="1"/>
</dbReference>
<accession>A0A8C2CI21</accession>
<dbReference type="PROSITE" id="PS00391">
    <property type="entry name" value="ATPASE_NA_K_BETA_2"/>
    <property type="match status" value="1"/>
</dbReference>
<keyword evidence="16" id="KW-0739">Sodium transport</keyword>
<evidence type="ECO:0000256" key="7">
    <source>
        <dbReference type="ARBA" id="ARBA00022692"/>
    </source>
</evidence>
<evidence type="ECO:0000256" key="12">
    <source>
        <dbReference type="ARBA" id="ARBA00023065"/>
    </source>
</evidence>
<keyword evidence="13 19" id="KW-0472">Membrane</keyword>
<dbReference type="GO" id="GO:0036376">
    <property type="term" value="P:sodium ion export across plasma membrane"/>
    <property type="evidence" value="ECO:0007669"/>
    <property type="project" value="TreeGrafter"/>
</dbReference>
<feature type="transmembrane region" description="Helical" evidence="19">
    <location>
        <begin position="33"/>
        <end position="58"/>
    </location>
</feature>
<evidence type="ECO:0000256" key="19">
    <source>
        <dbReference type="RuleBase" id="RU362099"/>
    </source>
</evidence>